<dbReference type="InterPro" id="IPR005247">
    <property type="entry name" value="YbhB_YbcL/LppC-like"/>
</dbReference>
<dbReference type="CDD" id="cd00865">
    <property type="entry name" value="PEBP_bact_arch"/>
    <property type="match status" value="1"/>
</dbReference>
<dbReference type="SUPFAM" id="SSF49777">
    <property type="entry name" value="PEBP-like"/>
    <property type="match status" value="1"/>
</dbReference>
<name>A0A7X4KDV4_9BURK</name>
<dbReference type="NCBIfam" id="TIGR00481">
    <property type="entry name" value="YbhB/YbcL family Raf kinase inhibitor-like protein"/>
    <property type="match status" value="1"/>
</dbReference>
<accession>A0A7X4KDV4</accession>
<evidence type="ECO:0000256" key="1">
    <source>
        <dbReference type="SAM" id="MobiDB-lite"/>
    </source>
</evidence>
<dbReference type="Proteomes" id="UP000469734">
    <property type="component" value="Unassembled WGS sequence"/>
</dbReference>
<gene>
    <name evidence="2" type="ORF">GTP56_00335</name>
</gene>
<sequence>MKLSSDSFRNRAAMPTVHAAGGGNRHPQLRWRDVPAGTASFVVLCLAADRPDGDFCHWSVVDLPPTLSSLAAGALSGEEETMLDGVPLRQGLSDNGRPGYDGPGPLPDAARHYIFRIYALDVPRLELPPGFSCADVLSAIYGHIIDEAQLIGAYPNK</sequence>
<evidence type="ECO:0000313" key="3">
    <source>
        <dbReference type="Proteomes" id="UP000469734"/>
    </source>
</evidence>
<evidence type="ECO:0000313" key="2">
    <source>
        <dbReference type="EMBL" id="MYM70641.1"/>
    </source>
</evidence>
<dbReference type="AlphaFoldDB" id="A0A7X4KDV4"/>
<organism evidence="2 3">
    <name type="scientific">Duganella margarita</name>
    <dbReference type="NCBI Taxonomy" id="2692170"/>
    <lineage>
        <taxon>Bacteria</taxon>
        <taxon>Pseudomonadati</taxon>
        <taxon>Pseudomonadota</taxon>
        <taxon>Betaproteobacteria</taxon>
        <taxon>Burkholderiales</taxon>
        <taxon>Oxalobacteraceae</taxon>
        <taxon>Telluria group</taxon>
        <taxon>Duganella</taxon>
    </lineage>
</organism>
<protein>
    <submittedName>
        <fullName evidence="2">YbhB/YbcL family Raf kinase inhibitor-like protein</fullName>
    </submittedName>
</protein>
<dbReference type="Pfam" id="PF01161">
    <property type="entry name" value="PBP"/>
    <property type="match status" value="1"/>
</dbReference>
<feature type="region of interest" description="Disordered" evidence="1">
    <location>
        <begin position="1"/>
        <end position="28"/>
    </location>
</feature>
<dbReference type="EMBL" id="WWCR01000001">
    <property type="protein sequence ID" value="MYM70641.1"/>
    <property type="molecule type" value="Genomic_DNA"/>
</dbReference>
<reference evidence="2 3" key="1">
    <citation type="submission" date="2019-12" db="EMBL/GenBank/DDBJ databases">
        <title>Novel species isolated from a subtropical stream in China.</title>
        <authorList>
            <person name="Lu H."/>
        </authorList>
    </citation>
    <scope>NUCLEOTIDE SEQUENCE [LARGE SCALE GENOMIC DNA]</scope>
    <source>
        <strain evidence="2 3">FT134W</strain>
    </source>
</reference>
<dbReference type="InterPro" id="IPR036610">
    <property type="entry name" value="PEBP-like_sf"/>
</dbReference>
<dbReference type="Gene3D" id="3.90.280.10">
    <property type="entry name" value="PEBP-like"/>
    <property type="match status" value="1"/>
</dbReference>
<proteinExistence type="predicted"/>
<comment type="caution">
    <text evidence="2">The sequence shown here is derived from an EMBL/GenBank/DDBJ whole genome shotgun (WGS) entry which is preliminary data.</text>
</comment>
<dbReference type="RefSeq" id="WP_161048561.1">
    <property type="nucleotide sequence ID" value="NZ_WWCR01000001.1"/>
</dbReference>
<dbReference type="InterPro" id="IPR008914">
    <property type="entry name" value="PEBP"/>
</dbReference>
<dbReference type="PANTHER" id="PTHR30289">
    <property type="entry name" value="UNCHARACTERIZED PROTEIN YBCL-RELATED"/>
    <property type="match status" value="1"/>
</dbReference>
<dbReference type="PANTHER" id="PTHR30289:SF1">
    <property type="entry name" value="PEBP (PHOSPHATIDYLETHANOLAMINE-BINDING PROTEIN) FAMILY PROTEIN"/>
    <property type="match status" value="1"/>
</dbReference>